<feature type="domain" description="RING-type" evidence="7">
    <location>
        <begin position="66"/>
        <end position="120"/>
    </location>
</feature>
<keyword evidence="2 4" id="KW-0863">Zinc-finger</keyword>
<evidence type="ECO:0000256" key="6">
    <source>
        <dbReference type="SAM" id="Phobius"/>
    </source>
</evidence>
<sequence>MLRDQAQHTIAGRDKCGIYPVSIQIAGGKRGGTQLTPSHHRAAMDGREQDDARADGEHVETDERQCRICLDGADAERELGRLIRPCLCKGSISYVHIKCLQRWRNSSTAQSAFFSCPQCHYKYRFSRTRVVGIATNPVILGAISSLLFTILAFISSSVTTYLMSFFQEPTIYYSSSFFYVSPFEVFHDLVRAALRIIQDEDFVAVFDEALPRSRGGETMMDATREPSAPGVLRNVLQRFLLGLPLIGAGSLIHMFLSLPFLGPLHWLARYRGNRRRNNNSRDITALIIIALIIVGAARALYKVYQLTQKVTKRLLLRAEDAILEVN</sequence>
<protein>
    <submittedName>
        <fullName evidence="9">Uncharacterized protein</fullName>
    </submittedName>
</protein>
<organism evidence="9 10">
    <name type="scientific">Armillaria solidipes</name>
    <dbReference type="NCBI Taxonomy" id="1076256"/>
    <lineage>
        <taxon>Eukaryota</taxon>
        <taxon>Fungi</taxon>
        <taxon>Dikarya</taxon>
        <taxon>Basidiomycota</taxon>
        <taxon>Agaricomycotina</taxon>
        <taxon>Agaricomycetes</taxon>
        <taxon>Agaricomycetidae</taxon>
        <taxon>Agaricales</taxon>
        <taxon>Marasmiineae</taxon>
        <taxon>Physalacriaceae</taxon>
        <taxon>Armillaria</taxon>
    </lineage>
</organism>
<keyword evidence="1" id="KW-0479">Metal-binding</keyword>
<keyword evidence="6" id="KW-0812">Transmembrane</keyword>
<evidence type="ECO:0000256" key="5">
    <source>
        <dbReference type="SAM" id="MobiDB-lite"/>
    </source>
</evidence>
<evidence type="ECO:0000256" key="2">
    <source>
        <dbReference type="ARBA" id="ARBA00022771"/>
    </source>
</evidence>
<proteinExistence type="predicted"/>
<dbReference type="InterPro" id="IPR013083">
    <property type="entry name" value="Znf_RING/FYVE/PHD"/>
</dbReference>
<evidence type="ECO:0000256" key="4">
    <source>
        <dbReference type="PROSITE-ProRule" id="PRU00175"/>
    </source>
</evidence>
<keyword evidence="6" id="KW-0472">Membrane</keyword>
<dbReference type="InterPro" id="IPR011016">
    <property type="entry name" value="Znf_RING-CH"/>
</dbReference>
<dbReference type="Gene3D" id="3.30.40.10">
    <property type="entry name" value="Zinc/RING finger domain, C3HC4 (zinc finger)"/>
    <property type="match status" value="1"/>
</dbReference>
<reference evidence="10" key="1">
    <citation type="journal article" date="2017" name="Nat. Ecol. Evol.">
        <title>Genome expansion and lineage-specific genetic innovations in the forest pathogenic fungi Armillaria.</title>
        <authorList>
            <person name="Sipos G."/>
            <person name="Prasanna A.N."/>
            <person name="Walter M.C."/>
            <person name="O'Connor E."/>
            <person name="Balint B."/>
            <person name="Krizsan K."/>
            <person name="Kiss B."/>
            <person name="Hess J."/>
            <person name="Varga T."/>
            <person name="Slot J."/>
            <person name="Riley R."/>
            <person name="Boka B."/>
            <person name="Rigling D."/>
            <person name="Barry K."/>
            <person name="Lee J."/>
            <person name="Mihaltcheva S."/>
            <person name="LaButti K."/>
            <person name="Lipzen A."/>
            <person name="Waldron R."/>
            <person name="Moloney N.M."/>
            <person name="Sperisen C."/>
            <person name="Kredics L."/>
            <person name="Vagvoelgyi C."/>
            <person name="Patrignani A."/>
            <person name="Fitzpatrick D."/>
            <person name="Nagy I."/>
            <person name="Doyle S."/>
            <person name="Anderson J.B."/>
            <person name="Grigoriev I.V."/>
            <person name="Gueldener U."/>
            <person name="Muensterkoetter M."/>
            <person name="Nagy L.G."/>
        </authorList>
    </citation>
    <scope>NUCLEOTIDE SEQUENCE [LARGE SCALE GENOMIC DNA]</scope>
    <source>
        <strain evidence="10">28-4</strain>
    </source>
</reference>
<feature type="domain" description="RING-CH-type" evidence="8">
    <location>
        <begin position="58"/>
        <end position="126"/>
    </location>
</feature>
<feature type="transmembrane region" description="Helical" evidence="6">
    <location>
        <begin position="239"/>
        <end position="262"/>
    </location>
</feature>
<keyword evidence="6" id="KW-1133">Transmembrane helix</keyword>
<dbReference type="PANTHER" id="PTHR46347:SF1">
    <property type="entry name" value="RING_FYVE_PHD ZINC FINGER SUPERFAMILY PROTEIN"/>
    <property type="match status" value="1"/>
</dbReference>
<feature type="region of interest" description="Disordered" evidence="5">
    <location>
        <begin position="29"/>
        <end position="57"/>
    </location>
</feature>
<dbReference type="SMART" id="SM00744">
    <property type="entry name" value="RINGv"/>
    <property type="match status" value="1"/>
</dbReference>
<dbReference type="PROSITE" id="PS50089">
    <property type="entry name" value="ZF_RING_2"/>
    <property type="match status" value="1"/>
</dbReference>
<dbReference type="EMBL" id="KZ293416">
    <property type="protein sequence ID" value="PBK77477.1"/>
    <property type="molecule type" value="Genomic_DNA"/>
</dbReference>
<dbReference type="CDD" id="cd16495">
    <property type="entry name" value="RING_CH-C4HC3_MARCH"/>
    <property type="match status" value="1"/>
</dbReference>
<evidence type="ECO:0000313" key="9">
    <source>
        <dbReference type="EMBL" id="PBK77477.1"/>
    </source>
</evidence>
<dbReference type="PANTHER" id="PTHR46347">
    <property type="entry name" value="RING/FYVE/PHD ZINC FINGER SUPERFAMILY PROTEIN"/>
    <property type="match status" value="1"/>
</dbReference>
<dbReference type="PROSITE" id="PS51292">
    <property type="entry name" value="ZF_RING_CH"/>
    <property type="match status" value="1"/>
</dbReference>
<dbReference type="Proteomes" id="UP000218334">
    <property type="component" value="Unassembled WGS sequence"/>
</dbReference>
<keyword evidence="10" id="KW-1185">Reference proteome</keyword>
<evidence type="ECO:0000259" key="8">
    <source>
        <dbReference type="PROSITE" id="PS51292"/>
    </source>
</evidence>
<accession>A0A2H3CL33</accession>
<dbReference type="InterPro" id="IPR001841">
    <property type="entry name" value="Znf_RING"/>
</dbReference>
<feature type="transmembrane region" description="Helical" evidence="6">
    <location>
        <begin position="130"/>
        <end position="154"/>
    </location>
</feature>
<feature type="transmembrane region" description="Helical" evidence="6">
    <location>
        <begin position="283"/>
        <end position="301"/>
    </location>
</feature>
<keyword evidence="3" id="KW-0862">Zinc</keyword>
<dbReference type="GO" id="GO:0008270">
    <property type="term" value="F:zinc ion binding"/>
    <property type="evidence" value="ECO:0007669"/>
    <property type="project" value="UniProtKB-KW"/>
</dbReference>
<feature type="compositionally biased region" description="Basic and acidic residues" evidence="5">
    <location>
        <begin position="42"/>
        <end position="57"/>
    </location>
</feature>
<evidence type="ECO:0000256" key="1">
    <source>
        <dbReference type="ARBA" id="ARBA00022723"/>
    </source>
</evidence>
<dbReference type="Pfam" id="PF12906">
    <property type="entry name" value="RINGv"/>
    <property type="match status" value="1"/>
</dbReference>
<evidence type="ECO:0000313" key="10">
    <source>
        <dbReference type="Proteomes" id="UP000218334"/>
    </source>
</evidence>
<dbReference type="STRING" id="1076256.A0A2H3CL33"/>
<dbReference type="AlphaFoldDB" id="A0A2H3CL33"/>
<evidence type="ECO:0000256" key="3">
    <source>
        <dbReference type="ARBA" id="ARBA00022833"/>
    </source>
</evidence>
<name>A0A2H3CL33_9AGAR</name>
<dbReference type="SUPFAM" id="SSF57850">
    <property type="entry name" value="RING/U-box"/>
    <property type="match status" value="1"/>
</dbReference>
<gene>
    <name evidence="9" type="ORF">ARMSODRAFT_949403</name>
</gene>
<evidence type="ECO:0000259" key="7">
    <source>
        <dbReference type="PROSITE" id="PS50089"/>
    </source>
</evidence>